<reference evidence="11 12" key="1">
    <citation type="journal article" date="2020" name="ISME J.">
        <title>Parallel Reductive Genome Evolution in Desulfovibrio Ectosymbionts Independently Acquired by Trichonympha Protists in the Termite Gut.</title>
        <authorList>
            <person name="Takeuchi M."/>
            <person name="Kuwahara H."/>
            <person name="Murakami T."/>
            <person name="Takahashi K."/>
            <person name="Kajitani R."/>
            <person name="Toyoda A."/>
            <person name="Itoh T."/>
            <person name="Ohkuma M."/>
            <person name="Hongoh Y."/>
        </authorList>
    </citation>
    <scope>NUCLEOTIDE SEQUENCE [LARGE SCALE GENOMIC DNA]</scope>
    <source>
        <strain evidence="11">ZnDsv-02</strain>
    </source>
</reference>
<evidence type="ECO:0000313" key="12">
    <source>
        <dbReference type="Proteomes" id="UP000505077"/>
    </source>
</evidence>
<keyword evidence="3" id="KW-0050">Antiport</keyword>
<keyword evidence="2" id="KW-0813">Transport</keyword>
<keyword evidence="4" id="KW-1003">Cell membrane</keyword>
<sequence length="468" mass="50662">MPDNFFVKAEAKRICALGIPVFVAQLSHIGMSVTDTVMTGHAGREHMAAVAVASSIWMPLSLLAAGVLFALPPLTAQLAGAGKRTLSAHLLRQGICLACALSMLFMGILYVVSRFVESFGLEPEMARLTAEYLKAVLVGLPGFMLYVSVRGFLEGHSCTRPDMLIGILGLLLNIPCNYVLIFGKLGFAPRGAPGAGMATALCFWFMACCMIWYARLAPQFNALRPLFMPLFKARRHDQPRFDVALTLRVLRVGLPNAVALFFEVSLFAVTAILLAPLGSTIVAGHQIAMNFSTLVFVLPMTLSIAAAIRVGHCLGANQAKQARATARAALCLSVFFALCIATGTLIFRHAIALTYTNSADVAQLATRLLLFTAAYQVLDGLQATSCGILRGYNDTRIILYVCLFSYWGVGLTLGYTLARTDLILPAMGPAGFWIAYILALAFGAACYLARVRFLHKMHDAEIQIRIQR</sequence>
<evidence type="ECO:0000256" key="4">
    <source>
        <dbReference type="ARBA" id="ARBA00022475"/>
    </source>
</evidence>
<feature type="transmembrane region" description="Helical" evidence="10">
    <location>
        <begin position="287"/>
        <end position="308"/>
    </location>
</feature>
<dbReference type="Proteomes" id="UP000505077">
    <property type="component" value="Unassembled WGS sequence"/>
</dbReference>
<dbReference type="GO" id="GO:0005886">
    <property type="term" value="C:plasma membrane"/>
    <property type="evidence" value="ECO:0007669"/>
    <property type="project" value="UniProtKB-SubCell"/>
</dbReference>
<dbReference type="InterPro" id="IPR002528">
    <property type="entry name" value="MATE_fam"/>
</dbReference>
<keyword evidence="8 10" id="KW-0472">Membrane</keyword>
<gene>
    <name evidence="11" type="ORF">ZNDK_0199</name>
</gene>
<evidence type="ECO:0000256" key="9">
    <source>
        <dbReference type="ARBA" id="ARBA00031636"/>
    </source>
</evidence>
<evidence type="ECO:0000313" key="11">
    <source>
        <dbReference type="EMBL" id="GFH62428.1"/>
    </source>
</evidence>
<dbReference type="EMBL" id="BLLL01000002">
    <property type="protein sequence ID" value="GFH62428.1"/>
    <property type="molecule type" value="Genomic_DNA"/>
</dbReference>
<feature type="transmembrane region" description="Helical" evidence="10">
    <location>
        <begin position="48"/>
        <end position="70"/>
    </location>
</feature>
<dbReference type="InterPro" id="IPR048279">
    <property type="entry name" value="MdtK-like"/>
</dbReference>
<evidence type="ECO:0000256" key="2">
    <source>
        <dbReference type="ARBA" id="ARBA00022448"/>
    </source>
</evidence>
<name>A0A6L2R4C3_9BACT</name>
<dbReference type="CDD" id="cd13131">
    <property type="entry name" value="MATE_NorM_like"/>
    <property type="match status" value="1"/>
</dbReference>
<evidence type="ECO:0000256" key="6">
    <source>
        <dbReference type="ARBA" id="ARBA00022989"/>
    </source>
</evidence>
<keyword evidence="6 10" id="KW-1133">Transmembrane helix</keyword>
<feature type="transmembrane region" description="Helical" evidence="10">
    <location>
        <begin position="329"/>
        <end position="355"/>
    </location>
</feature>
<feature type="transmembrane region" description="Helical" evidence="10">
    <location>
        <begin position="90"/>
        <end position="112"/>
    </location>
</feature>
<comment type="subcellular location">
    <subcellularLocation>
        <location evidence="1">Cell membrane</location>
        <topology evidence="1">Multi-pass membrane protein</topology>
    </subcellularLocation>
</comment>
<evidence type="ECO:0000256" key="8">
    <source>
        <dbReference type="ARBA" id="ARBA00023136"/>
    </source>
</evidence>
<comment type="caution">
    <text evidence="11">The sequence shown here is derived from an EMBL/GenBank/DDBJ whole genome shotgun (WGS) entry which is preliminary data.</text>
</comment>
<dbReference type="Pfam" id="PF01554">
    <property type="entry name" value="MatE"/>
    <property type="match status" value="2"/>
</dbReference>
<dbReference type="InterPro" id="IPR050222">
    <property type="entry name" value="MATE_MdtK"/>
</dbReference>
<feature type="transmembrane region" description="Helical" evidence="10">
    <location>
        <begin position="165"/>
        <end position="183"/>
    </location>
</feature>
<evidence type="ECO:0000256" key="3">
    <source>
        <dbReference type="ARBA" id="ARBA00022449"/>
    </source>
</evidence>
<dbReference type="GO" id="GO:0015297">
    <property type="term" value="F:antiporter activity"/>
    <property type="evidence" value="ECO:0007669"/>
    <property type="project" value="UniProtKB-KW"/>
</dbReference>
<dbReference type="GO" id="GO:0006811">
    <property type="term" value="P:monoatomic ion transport"/>
    <property type="evidence" value="ECO:0007669"/>
    <property type="project" value="UniProtKB-KW"/>
</dbReference>
<dbReference type="PANTHER" id="PTHR43298:SF2">
    <property type="entry name" value="FMN_FAD EXPORTER YEEO-RELATED"/>
    <property type="match status" value="1"/>
</dbReference>
<dbReference type="AlphaFoldDB" id="A0A6L2R4C3"/>
<dbReference type="NCBIfam" id="TIGR00797">
    <property type="entry name" value="matE"/>
    <property type="match status" value="1"/>
</dbReference>
<feature type="transmembrane region" description="Helical" evidence="10">
    <location>
        <begin position="132"/>
        <end position="153"/>
    </location>
</feature>
<feature type="transmembrane region" description="Helical" evidence="10">
    <location>
        <begin position="430"/>
        <end position="449"/>
    </location>
</feature>
<dbReference type="PIRSF" id="PIRSF006603">
    <property type="entry name" value="DinF"/>
    <property type="match status" value="1"/>
</dbReference>
<evidence type="ECO:0000256" key="5">
    <source>
        <dbReference type="ARBA" id="ARBA00022692"/>
    </source>
</evidence>
<accession>A0A6L2R4C3</accession>
<keyword evidence="7" id="KW-0406">Ion transport</keyword>
<organism evidence="11 12">
    <name type="scientific">Candidatus Desulfovibrio kirbyi</name>
    <dbReference type="NCBI Taxonomy" id="2696086"/>
    <lineage>
        <taxon>Bacteria</taxon>
        <taxon>Pseudomonadati</taxon>
        <taxon>Thermodesulfobacteriota</taxon>
        <taxon>Desulfovibrionia</taxon>
        <taxon>Desulfovibrionales</taxon>
        <taxon>Desulfovibrionaceae</taxon>
        <taxon>Desulfovibrio</taxon>
    </lineage>
</organism>
<protein>
    <recommendedName>
        <fullName evidence="9">Multidrug-efflux transporter</fullName>
    </recommendedName>
</protein>
<feature type="transmembrane region" description="Helical" evidence="10">
    <location>
        <begin position="195"/>
        <end position="214"/>
    </location>
</feature>
<feature type="transmembrane region" description="Helical" evidence="10">
    <location>
        <begin position="398"/>
        <end position="418"/>
    </location>
</feature>
<proteinExistence type="predicted"/>
<evidence type="ECO:0000256" key="1">
    <source>
        <dbReference type="ARBA" id="ARBA00004651"/>
    </source>
</evidence>
<dbReference type="PANTHER" id="PTHR43298">
    <property type="entry name" value="MULTIDRUG RESISTANCE PROTEIN NORM-RELATED"/>
    <property type="match status" value="1"/>
</dbReference>
<feature type="transmembrane region" description="Helical" evidence="10">
    <location>
        <begin position="257"/>
        <end position="275"/>
    </location>
</feature>
<dbReference type="GO" id="GO:0042910">
    <property type="term" value="F:xenobiotic transmembrane transporter activity"/>
    <property type="evidence" value="ECO:0007669"/>
    <property type="project" value="InterPro"/>
</dbReference>
<keyword evidence="5 10" id="KW-0812">Transmembrane</keyword>
<evidence type="ECO:0000256" key="10">
    <source>
        <dbReference type="SAM" id="Phobius"/>
    </source>
</evidence>
<evidence type="ECO:0000256" key="7">
    <source>
        <dbReference type="ARBA" id="ARBA00023065"/>
    </source>
</evidence>